<evidence type="ECO:0000256" key="1">
    <source>
        <dbReference type="ARBA" id="ARBA00006216"/>
    </source>
</evidence>
<proteinExistence type="inferred from homology"/>
<reference evidence="5 6" key="1">
    <citation type="journal article" date="2016" name="Nat. Commun.">
        <title>Thousands of microbial genomes shed light on interconnected biogeochemical processes in an aquifer system.</title>
        <authorList>
            <person name="Anantharaman K."/>
            <person name="Brown C.T."/>
            <person name="Hug L.A."/>
            <person name="Sharon I."/>
            <person name="Castelle C.J."/>
            <person name="Probst A.J."/>
            <person name="Thomas B.C."/>
            <person name="Singh A."/>
            <person name="Wilkins M.J."/>
            <person name="Karaoz U."/>
            <person name="Brodie E.L."/>
            <person name="Williams K.H."/>
            <person name="Hubbard S.S."/>
            <person name="Banfield J.F."/>
        </authorList>
    </citation>
    <scope>NUCLEOTIDE SEQUENCE [LARGE SCALE GENOMIC DNA]</scope>
</reference>
<evidence type="ECO:0000256" key="3">
    <source>
        <dbReference type="ARBA" id="ARBA00022840"/>
    </source>
</evidence>
<gene>
    <name evidence="5" type="ORF">A2591_03185</name>
</gene>
<dbReference type="InterPro" id="IPR027417">
    <property type="entry name" value="P-loop_NTPase"/>
</dbReference>
<dbReference type="GO" id="GO:0016887">
    <property type="term" value="F:ATP hydrolysis activity"/>
    <property type="evidence" value="ECO:0007669"/>
    <property type="project" value="InterPro"/>
</dbReference>
<name>A0A1G2SN70_9BACT</name>
<dbReference type="PANTHER" id="PTHR43204">
    <property type="entry name" value="ABC TRANSPORTER I FAMILY MEMBER 6, CHLOROPLASTIC"/>
    <property type="match status" value="1"/>
</dbReference>
<dbReference type="NCBIfam" id="TIGR01978">
    <property type="entry name" value="sufC"/>
    <property type="match status" value="1"/>
</dbReference>
<dbReference type="EMBL" id="MHUZ01000001">
    <property type="protein sequence ID" value="OHA86426.1"/>
    <property type="molecule type" value="Genomic_DNA"/>
</dbReference>
<dbReference type="AlphaFoldDB" id="A0A1G2SN70"/>
<dbReference type="CDD" id="cd03217">
    <property type="entry name" value="ABC_FeS_Assembly"/>
    <property type="match status" value="1"/>
</dbReference>
<dbReference type="Proteomes" id="UP000178168">
    <property type="component" value="Unassembled WGS sequence"/>
</dbReference>
<keyword evidence="2" id="KW-0547">Nucleotide-binding</keyword>
<evidence type="ECO:0000313" key="6">
    <source>
        <dbReference type="Proteomes" id="UP000178168"/>
    </source>
</evidence>
<dbReference type="InterPro" id="IPR003439">
    <property type="entry name" value="ABC_transporter-like_ATP-bd"/>
</dbReference>
<comment type="similarity">
    <text evidence="1">Belongs to the ABC transporter superfamily. Ycf16 family.</text>
</comment>
<evidence type="ECO:0000313" key="5">
    <source>
        <dbReference type="EMBL" id="OHA86426.1"/>
    </source>
</evidence>
<organism evidence="5 6">
    <name type="scientific">Candidatus Yonathbacteria bacterium RIFOXYD1_FULL_52_36</name>
    <dbReference type="NCBI Taxonomy" id="1802730"/>
    <lineage>
        <taxon>Bacteria</taxon>
        <taxon>Candidatus Yonathiibacteriota</taxon>
    </lineage>
</organism>
<protein>
    <submittedName>
        <fullName evidence="5">Fe-S cluster assembly ATPase SufC</fullName>
    </submittedName>
</protein>
<feature type="domain" description="ABC transporter" evidence="4">
    <location>
        <begin position="4"/>
        <end position="244"/>
    </location>
</feature>
<dbReference type="InterPro" id="IPR010230">
    <property type="entry name" value="FeS-cluster_ATPase_SufC"/>
</dbReference>
<dbReference type="InterPro" id="IPR003593">
    <property type="entry name" value="AAA+_ATPase"/>
</dbReference>
<dbReference type="GO" id="GO:0005524">
    <property type="term" value="F:ATP binding"/>
    <property type="evidence" value="ECO:0007669"/>
    <property type="project" value="UniProtKB-KW"/>
</dbReference>
<evidence type="ECO:0000256" key="2">
    <source>
        <dbReference type="ARBA" id="ARBA00022741"/>
    </source>
</evidence>
<dbReference type="SMART" id="SM00382">
    <property type="entry name" value="AAA"/>
    <property type="match status" value="1"/>
</dbReference>
<dbReference type="Pfam" id="PF00005">
    <property type="entry name" value="ABC_tran"/>
    <property type="match status" value="1"/>
</dbReference>
<dbReference type="STRING" id="1802730.A2591_03185"/>
<dbReference type="SUPFAM" id="SSF52540">
    <property type="entry name" value="P-loop containing nucleoside triphosphate hydrolases"/>
    <property type="match status" value="1"/>
</dbReference>
<dbReference type="PANTHER" id="PTHR43204:SF1">
    <property type="entry name" value="ABC TRANSPORTER I FAMILY MEMBER 6, CHLOROPLASTIC"/>
    <property type="match status" value="1"/>
</dbReference>
<accession>A0A1G2SN70</accession>
<evidence type="ECO:0000259" key="4">
    <source>
        <dbReference type="PROSITE" id="PS50893"/>
    </source>
</evidence>
<sequence length="244" mass="26654">MNNLEVKNLSVETAEKRVVDNASLSLGAGEVHIVMGPNGSGKSSLANALMGHPRYTIAGGTIALNGEDITQASTEARAKKGLFLSMQYLPSVAGVTLLSFLHRAHKELTGEEVSIFEYHKQLEVRAKEIGIDPAFLRRGLNDGLSGGEKKQTEMLQLLALKPKFAILDEIDSGVDVDSLQKVFRGIELLRKEGTGFLLITHYQNILKNVEPDRVHVMKEGKVMRTGGKELAEEITERGFESLTA</sequence>
<keyword evidence="3" id="KW-0067">ATP-binding</keyword>
<dbReference type="Gene3D" id="3.40.50.300">
    <property type="entry name" value="P-loop containing nucleotide triphosphate hydrolases"/>
    <property type="match status" value="1"/>
</dbReference>
<dbReference type="PROSITE" id="PS50893">
    <property type="entry name" value="ABC_TRANSPORTER_2"/>
    <property type="match status" value="1"/>
</dbReference>
<comment type="caution">
    <text evidence="5">The sequence shown here is derived from an EMBL/GenBank/DDBJ whole genome shotgun (WGS) entry which is preliminary data.</text>
</comment>